<comment type="similarity">
    <text evidence="1 2">Belongs to the ribonucleoside diphosphate reductase large chain family.</text>
</comment>
<evidence type="ECO:0000256" key="2">
    <source>
        <dbReference type="RuleBase" id="RU003410"/>
    </source>
</evidence>
<dbReference type="PRINTS" id="PR01183">
    <property type="entry name" value="RIBORDTASEM1"/>
</dbReference>
<dbReference type="Pfam" id="PF00317">
    <property type="entry name" value="Ribonuc_red_lgN"/>
    <property type="match status" value="1"/>
</dbReference>
<evidence type="ECO:0000313" key="5">
    <source>
        <dbReference type="EMBL" id="QNN99861.1"/>
    </source>
</evidence>
<dbReference type="EMBL" id="MT670417">
    <property type="protein sequence ID" value="QNN99861.1"/>
    <property type="molecule type" value="Genomic_DNA"/>
</dbReference>
<evidence type="ECO:0000313" key="6">
    <source>
        <dbReference type="Proteomes" id="UP000516074"/>
    </source>
</evidence>
<evidence type="ECO:0000259" key="4">
    <source>
        <dbReference type="Pfam" id="PF02867"/>
    </source>
</evidence>
<sequence length="576" mass="65359">MIDYSALRKQQIEDGVCPPWYTTGGIQLFYDKYSYNNETVKSRFKTVAAALAVHAPEVYPEWWNVVPYWAGKTWEDAFFQVMWDGFVSPSTPLLANGGIRKRGTTVSCAGGNVANNLQNRYDFLTEAAILTKHSHGTSYCLDDWPAEGDKIRGGRSQGLMPLIRDIINVMEEVAQGPRRGSCAYSLRPQHGDFDKVCDYLYERTESNNVGWLIDDEFVDLMNDENAEALRKFSKMLGVKMPRGKGYFTFIDKMNRKLAKAFKRAGLRARASNLCQETNLPSNEKYTFSCVILNYNLELYRSWPEHLVFVGQVMSDCNISEYIECMDEMSEEDKKAMEKIYRFTTEFRALGSGVLGWHTLLQTEMLSVSSMEAMMLNIKVFRGIRAQADQANAWLAHTLGEPVGCVGLGIRNATMLMMPPTKSTAELMAGASEGVGLDVAMCFTKQSAGGEFFRINKVLLTLIKKKGLNIEQCVKDMNKHKGSVQFVDWLTDHEKLVFRTGFEIPMEDHLMQCSQRQPYIDQGQSINLYFTSNDTPQYIGKIHRIAFNDPNILSLYYIYSMRGAGEITRVESCEMCQ</sequence>
<dbReference type="GO" id="GO:0005524">
    <property type="term" value="F:ATP binding"/>
    <property type="evidence" value="ECO:0007669"/>
    <property type="project" value="InterPro"/>
</dbReference>
<dbReference type="Proteomes" id="UP000516074">
    <property type="component" value="Segment"/>
</dbReference>
<gene>
    <name evidence="5" type="ORF">phiPsa267_132</name>
</gene>
<evidence type="ECO:0000256" key="1">
    <source>
        <dbReference type="ARBA" id="ARBA00010406"/>
    </source>
</evidence>
<dbReference type="Gene3D" id="3.20.70.20">
    <property type="match status" value="1"/>
</dbReference>
<organism evidence="5 6">
    <name type="scientific">Pseudomonas phage phiPsa267</name>
    <dbReference type="NCBI Taxonomy" id="1460361"/>
    <lineage>
        <taxon>Viruses</taxon>
        <taxon>Duplodnaviria</taxon>
        <taxon>Heunggongvirae</taxon>
        <taxon>Uroviricota</taxon>
        <taxon>Caudoviricetes</taxon>
        <taxon>Vandenendeviridae</taxon>
        <taxon>Gorskivirinae</taxon>
        <taxon>Otagovirus</taxon>
        <taxon>Otagovirus psa267</taxon>
    </lineage>
</organism>
<evidence type="ECO:0000259" key="3">
    <source>
        <dbReference type="Pfam" id="PF00317"/>
    </source>
</evidence>
<dbReference type="EC" id="1.17.4.1" evidence="2"/>
<keyword evidence="6" id="KW-1185">Reference proteome</keyword>
<accession>A0A7G9V0Q6</accession>
<dbReference type="GO" id="GO:0009263">
    <property type="term" value="P:deoxyribonucleotide biosynthetic process"/>
    <property type="evidence" value="ECO:0007669"/>
    <property type="project" value="UniProtKB-KW"/>
</dbReference>
<dbReference type="InterPro" id="IPR039718">
    <property type="entry name" value="Rrm1"/>
</dbReference>
<keyword evidence="2" id="KW-0560">Oxidoreductase</keyword>
<dbReference type="GO" id="GO:0004748">
    <property type="term" value="F:ribonucleoside-diphosphate reductase activity, thioredoxin disulfide as acceptor"/>
    <property type="evidence" value="ECO:0007669"/>
    <property type="project" value="UniProtKB-EC"/>
</dbReference>
<feature type="domain" description="Ribonucleotide reductase large subunit C-terminal" evidence="4">
    <location>
        <begin position="408"/>
        <end position="547"/>
    </location>
</feature>
<dbReference type="PANTHER" id="PTHR11573:SF6">
    <property type="entry name" value="RIBONUCLEOSIDE-DIPHOSPHATE REDUCTASE LARGE SUBUNIT"/>
    <property type="match status" value="1"/>
</dbReference>
<protein>
    <recommendedName>
        <fullName evidence="2">Ribonucleoside-diphosphate reductase</fullName>
        <ecNumber evidence="2">1.17.4.1</ecNumber>
    </recommendedName>
</protein>
<dbReference type="Pfam" id="PF02867">
    <property type="entry name" value="Ribonuc_red_lgC"/>
    <property type="match status" value="3"/>
</dbReference>
<keyword evidence="2" id="KW-0215">Deoxyribonucleotide synthesis</keyword>
<dbReference type="PANTHER" id="PTHR11573">
    <property type="entry name" value="RIBONUCLEOSIDE-DIPHOSPHATE REDUCTASE LARGE CHAIN"/>
    <property type="match status" value="1"/>
</dbReference>
<dbReference type="InterPro" id="IPR013509">
    <property type="entry name" value="RNR_lsu_N"/>
</dbReference>
<reference evidence="5 6" key="1">
    <citation type="submission" date="2020-06" db="EMBL/GenBank/DDBJ databases">
        <title>Characterization of Pseudomonas phiPsa374-like phages.</title>
        <authorList>
            <person name="Warring S."/>
            <person name="Malone L.M."/>
            <person name="Easingwood R.A."/>
            <person name="Rigano L."/>
            <person name="Frampton R.A."/>
            <person name="Lopez Acedo E."/>
            <person name="Templeton M.D."/>
            <person name="Kleffmann T."/>
            <person name="Bostina M."/>
            <person name="Fineran P.C."/>
        </authorList>
    </citation>
    <scope>NUCLEOTIDE SEQUENCE [LARGE SCALE GENOMIC DNA]</scope>
</reference>
<comment type="catalytic activity">
    <reaction evidence="2">
        <text>a 2'-deoxyribonucleoside 5'-diphosphate + [thioredoxin]-disulfide + H2O = a ribonucleoside 5'-diphosphate + [thioredoxin]-dithiol</text>
        <dbReference type="Rhea" id="RHEA:23252"/>
        <dbReference type="Rhea" id="RHEA-COMP:10698"/>
        <dbReference type="Rhea" id="RHEA-COMP:10700"/>
        <dbReference type="ChEBI" id="CHEBI:15377"/>
        <dbReference type="ChEBI" id="CHEBI:29950"/>
        <dbReference type="ChEBI" id="CHEBI:50058"/>
        <dbReference type="ChEBI" id="CHEBI:57930"/>
        <dbReference type="ChEBI" id="CHEBI:73316"/>
        <dbReference type="EC" id="1.17.4.1"/>
    </reaction>
</comment>
<name>A0A7G9V0Q6_9CAUD</name>
<feature type="domain" description="Ribonucleotide reductase large subunit C-terminal" evidence="4">
    <location>
        <begin position="227"/>
        <end position="399"/>
    </location>
</feature>
<feature type="domain" description="Ribonucleotide reductase large subunit C-terminal" evidence="4">
    <location>
        <begin position="106"/>
        <end position="223"/>
    </location>
</feature>
<comment type="function">
    <text evidence="2">Provides the precursors necessary for DNA synthesis. Catalyzes the biosynthesis of deoxyribonucleotides from the corresponding ribonucleotides.</text>
</comment>
<feature type="domain" description="Ribonucleotide reductase large subunit N-terminal" evidence="3">
    <location>
        <begin position="22"/>
        <end position="101"/>
    </location>
</feature>
<proteinExistence type="inferred from homology"/>
<dbReference type="SUPFAM" id="SSF51998">
    <property type="entry name" value="PFL-like glycyl radical enzymes"/>
    <property type="match status" value="1"/>
</dbReference>
<dbReference type="InterPro" id="IPR000788">
    <property type="entry name" value="RNR_lg_C"/>
</dbReference>